<keyword evidence="5" id="KW-0418">Kinase</keyword>
<organism evidence="9 10">
    <name type="scientific">Thermodesulfobacterium commune DSM 2178</name>
    <dbReference type="NCBI Taxonomy" id="289377"/>
    <lineage>
        <taxon>Bacteria</taxon>
        <taxon>Pseudomonadati</taxon>
        <taxon>Thermodesulfobacteriota</taxon>
        <taxon>Thermodesulfobacteria</taxon>
        <taxon>Thermodesulfobacteriales</taxon>
        <taxon>Thermodesulfobacteriaceae</taxon>
        <taxon>Thermodesulfobacterium</taxon>
    </lineage>
</organism>
<dbReference type="RefSeq" id="WP_038062364.1">
    <property type="nucleotide sequence ID" value="NZ_CP008796.1"/>
</dbReference>
<dbReference type="Proteomes" id="UP000028481">
    <property type="component" value="Chromosome"/>
</dbReference>
<dbReference type="CDD" id="cd00082">
    <property type="entry name" value="HisKA"/>
    <property type="match status" value="1"/>
</dbReference>
<dbReference type="PANTHER" id="PTHR45453">
    <property type="entry name" value="PHOSPHATE REGULON SENSOR PROTEIN PHOR"/>
    <property type="match status" value="1"/>
</dbReference>
<keyword evidence="7" id="KW-0812">Transmembrane</keyword>
<dbReference type="PRINTS" id="PR00344">
    <property type="entry name" value="BCTRLSENSOR"/>
</dbReference>
<dbReference type="SMART" id="SM00388">
    <property type="entry name" value="HisKA"/>
    <property type="match status" value="1"/>
</dbReference>
<evidence type="ECO:0000256" key="2">
    <source>
        <dbReference type="ARBA" id="ARBA00012438"/>
    </source>
</evidence>
<dbReference type="eggNOG" id="COG2205">
    <property type="taxonomic scope" value="Bacteria"/>
</dbReference>
<comment type="catalytic activity">
    <reaction evidence="1">
        <text>ATP + protein L-histidine = ADP + protein N-phospho-L-histidine.</text>
        <dbReference type="EC" id="2.7.13.3"/>
    </reaction>
</comment>
<evidence type="ECO:0000313" key="10">
    <source>
        <dbReference type="Proteomes" id="UP000028481"/>
    </source>
</evidence>
<evidence type="ECO:0000313" key="9">
    <source>
        <dbReference type="EMBL" id="AIH04663.1"/>
    </source>
</evidence>
<dbReference type="GO" id="GO:0005886">
    <property type="term" value="C:plasma membrane"/>
    <property type="evidence" value="ECO:0007669"/>
    <property type="project" value="TreeGrafter"/>
</dbReference>
<feature type="transmembrane region" description="Helical" evidence="7">
    <location>
        <begin position="6"/>
        <end position="23"/>
    </location>
</feature>
<dbReference type="InterPro" id="IPR036097">
    <property type="entry name" value="HisK_dim/P_sf"/>
</dbReference>
<keyword evidence="4" id="KW-0808">Transferase</keyword>
<keyword evidence="6" id="KW-0902">Two-component regulatory system</keyword>
<dbReference type="HOGENOM" id="CLU_808753_0_0_0"/>
<dbReference type="Gene3D" id="3.30.565.10">
    <property type="entry name" value="Histidine kinase-like ATPase, C-terminal domain"/>
    <property type="match status" value="1"/>
</dbReference>
<protein>
    <recommendedName>
        <fullName evidence="2">histidine kinase</fullName>
        <ecNumber evidence="2">2.7.13.3</ecNumber>
    </recommendedName>
</protein>
<dbReference type="GO" id="GO:0004721">
    <property type="term" value="F:phosphoprotein phosphatase activity"/>
    <property type="evidence" value="ECO:0007669"/>
    <property type="project" value="TreeGrafter"/>
</dbReference>
<dbReference type="Pfam" id="PF00512">
    <property type="entry name" value="HisKA"/>
    <property type="match status" value="1"/>
</dbReference>
<dbReference type="InterPro" id="IPR003594">
    <property type="entry name" value="HATPase_dom"/>
</dbReference>
<dbReference type="OrthoDB" id="9813151at2"/>
<dbReference type="Gene3D" id="1.10.287.130">
    <property type="match status" value="1"/>
</dbReference>
<dbReference type="InterPro" id="IPR050351">
    <property type="entry name" value="BphY/WalK/GraS-like"/>
</dbReference>
<accession>A0A075WVZ8</accession>
<evidence type="ECO:0000256" key="7">
    <source>
        <dbReference type="SAM" id="Phobius"/>
    </source>
</evidence>
<dbReference type="InterPro" id="IPR036890">
    <property type="entry name" value="HATPase_C_sf"/>
</dbReference>
<dbReference type="InterPro" id="IPR003661">
    <property type="entry name" value="HisK_dim/P_dom"/>
</dbReference>
<dbReference type="InterPro" id="IPR005467">
    <property type="entry name" value="His_kinase_dom"/>
</dbReference>
<keyword evidence="10" id="KW-1185">Reference proteome</keyword>
<evidence type="ECO:0000256" key="3">
    <source>
        <dbReference type="ARBA" id="ARBA00022553"/>
    </source>
</evidence>
<proteinExistence type="predicted"/>
<reference evidence="9 10" key="1">
    <citation type="journal article" date="2015" name="Genome Announc.">
        <title>Genome Sequence of a Sulfate-Reducing Thermophilic Bacterium, Thermodesulfobacterium commune DSM 2178T (Phylum Thermodesulfobacteria).</title>
        <authorList>
            <person name="Bhatnagar S."/>
            <person name="Badger J.H."/>
            <person name="Madupu R."/>
            <person name="Khouri H.M."/>
            <person name="O'Connor E.M."/>
            <person name="Robb F.T."/>
            <person name="Ward N.L."/>
            <person name="Eisen J.A."/>
        </authorList>
    </citation>
    <scope>NUCLEOTIDE SEQUENCE [LARGE SCALE GENOMIC DNA]</scope>
    <source>
        <strain evidence="9 10">DSM 2178</strain>
    </source>
</reference>
<dbReference type="STRING" id="289377.HL41_08345"/>
<dbReference type="EC" id="2.7.13.3" evidence="2"/>
<dbReference type="SUPFAM" id="SSF47384">
    <property type="entry name" value="Homodimeric domain of signal transducing histidine kinase"/>
    <property type="match status" value="1"/>
</dbReference>
<evidence type="ECO:0000259" key="8">
    <source>
        <dbReference type="PROSITE" id="PS50109"/>
    </source>
</evidence>
<dbReference type="EMBL" id="CP008796">
    <property type="protein sequence ID" value="AIH04663.1"/>
    <property type="molecule type" value="Genomic_DNA"/>
</dbReference>
<dbReference type="KEGG" id="tcm:HL41_08345"/>
<keyword evidence="7" id="KW-0472">Membrane</keyword>
<dbReference type="PANTHER" id="PTHR45453:SF1">
    <property type="entry name" value="PHOSPHATE REGULON SENSOR PROTEIN PHOR"/>
    <property type="match status" value="1"/>
</dbReference>
<dbReference type="GO" id="GO:0000155">
    <property type="term" value="F:phosphorelay sensor kinase activity"/>
    <property type="evidence" value="ECO:0007669"/>
    <property type="project" value="InterPro"/>
</dbReference>
<gene>
    <name evidence="9" type="ORF">HL41_08345</name>
</gene>
<feature type="domain" description="Histidine kinase" evidence="8">
    <location>
        <begin position="129"/>
        <end position="343"/>
    </location>
</feature>
<evidence type="ECO:0000256" key="1">
    <source>
        <dbReference type="ARBA" id="ARBA00000085"/>
    </source>
</evidence>
<keyword evidence="3" id="KW-0597">Phosphoprotein</keyword>
<dbReference type="PaxDb" id="289377-HL41_08345"/>
<evidence type="ECO:0000256" key="4">
    <source>
        <dbReference type="ARBA" id="ARBA00022679"/>
    </source>
</evidence>
<dbReference type="InterPro" id="IPR004358">
    <property type="entry name" value="Sig_transdc_His_kin-like_C"/>
</dbReference>
<dbReference type="SMART" id="SM00387">
    <property type="entry name" value="HATPase_c"/>
    <property type="match status" value="1"/>
</dbReference>
<keyword evidence="7" id="KW-1133">Transmembrane helix</keyword>
<dbReference type="AlphaFoldDB" id="A0A075WVZ8"/>
<evidence type="ECO:0000256" key="6">
    <source>
        <dbReference type="ARBA" id="ARBA00023012"/>
    </source>
</evidence>
<name>A0A075WVZ8_9BACT</name>
<sequence>MAFVVAFSILFNIFLGLILFWLLKKLKETKQKAEEIRQKQVFWEETLYQLEIPVFIVDQTEEIFWQNKISLSLFGDLRGKRFATVLEEIRTKNWEVKTYLSRQGKKVYVFIDNSEKEMFKKSYTLALSYLSHEIKTPFTILRGYAEKLEGEILSLNQYTQIHDYFVTFKNALERIERLVSKLFTSLEYLVKELPLKKERFDLSLALEDVIFWIRPLCEDKNISLEVDLPESVWIEGDKDWLMQAFLNPLENAVKFTPKNGKITVKAYTRENQMINILIKDEGPGVNPKDLPFLGMPFFKSSADKGLGFGLFITKKVVEAHNGKVKFSLPLQGGLEVLIELPMS</sequence>
<dbReference type="SUPFAM" id="SSF55874">
    <property type="entry name" value="ATPase domain of HSP90 chaperone/DNA topoisomerase II/histidine kinase"/>
    <property type="match status" value="1"/>
</dbReference>
<dbReference type="Pfam" id="PF02518">
    <property type="entry name" value="HATPase_c"/>
    <property type="match status" value="1"/>
</dbReference>
<dbReference type="PROSITE" id="PS50109">
    <property type="entry name" value="HIS_KIN"/>
    <property type="match status" value="1"/>
</dbReference>
<dbReference type="GO" id="GO:0016036">
    <property type="term" value="P:cellular response to phosphate starvation"/>
    <property type="evidence" value="ECO:0007669"/>
    <property type="project" value="TreeGrafter"/>
</dbReference>
<evidence type="ECO:0000256" key="5">
    <source>
        <dbReference type="ARBA" id="ARBA00022777"/>
    </source>
</evidence>